<accession>A0ABD0R122</accession>
<dbReference type="GO" id="GO:0005886">
    <property type="term" value="C:plasma membrane"/>
    <property type="evidence" value="ECO:0007669"/>
    <property type="project" value="UniProtKB-SubCell"/>
</dbReference>
<evidence type="ECO:0000256" key="3">
    <source>
        <dbReference type="ARBA" id="ARBA00022729"/>
    </source>
</evidence>
<dbReference type="InterPro" id="IPR007110">
    <property type="entry name" value="Ig-like_dom"/>
</dbReference>
<gene>
    <name evidence="10" type="ORF">M9458_014208</name>
</gene>
<dbReference type="InterPro" id="IPR036179">
    <property type="entry name" value="Ig-like_dom_sf"/>
</dbReference>
<dbReference type="PANTHER" id="PTHR45080:SF8">
    <property type="entry name" value="IG-LIKE DOMAIN-CONTAINING PROTEIN"/>
    <property type="match status" value="1"/>
</dbReference>
<evidence type="ECO:0000313" key="11">
    <source>
        <dbReference type="Proteomes" id="UP001529510"/>
    </source>
</evidence>
<dbReference type="Pfam" id="PF07679">
    <property type="entry name" value="I-set"/>
    <property type="match status" value="1"/>
</dbReference>
<feature type="domain" description="Ig-like" evidence="9">
    <location>
        <begin position="1"/>
        <end position="59"/>
    </location>
</feature>
<dbReference type="Gene3D" id="2.60.40.10">
    <property type="entry name" value="Immunoglobulins"/>
    <property type="match status" value="1"/>
</dbReference>
<feature type="non-terminal residue" evidence="10">
    <location>
        <position position="61"/>
    </location>
</feature>
<comment type="subcellular location">
    <subcellularLocation>
        <location evidence="1">Cell membrane</location>
    </subcellularLocation>
</comment>
<organism evidence="10 11">
    <name type="scientific">Cirrhinus mrigala</name>
    <name type="common">Mrigala</name>
    <dbReference type="NCBI Taxonomy" id="683832"/>
    <lineage>
        <taxon>Eukaryota</taxon>
        <taxon>Metazoa</taxon>
        <taxon>Chordata</taxon>
        <taxon>Craniata</taxon>
        <taxon>Vertebrata</taxon>
        <taxon>Euteleostomi</taxon>
        <taxon>Actinopterygii</taxon>
        <taxon>Neopterygii</taxon>
        <taxon>Teleostei</taxon>
        <taxon>Ostariophysi</taxon>
        <taxon>Cypriniformes</taxon>
        <taxon>Cyprinidae</taxon>
        <taxon>Labeoninae</taxon>
        <taxon>Labeonini</taxon>
        <taxon>Cirrhinus</taxon>
    </lineage>
</organism>
<keyword evidence="2" id="KW-1003">Cell membrane</keyword>
<evidence type="ECO:0000313" key="10">
    <source>
        <dbReference type="EMBL" id="KAL0191510.1"/>
    </source>
</evidence>
<protein>
    <recommendedName>
        <fullName evidence="9">Ig-like domain-containing protein</fullName>
    </recommendedName>
</protein>
<proteinExistence type="predicted"/>
<dbReference type="AlphaFoldDB" id="A0ABD0R122"/>
<dbReference type="PROSITE" id="PS50835">
    <property type="entry name" value="IG_LIKE"/>
    <property type="match status" value="1"/>
</dbReference>
<dbReference type="PANTHER" id="PTHR45080">
    <property type="entry name" value="CONTACTIN 5"/>
    <property type="match status" value="1"/>
</dbReference>
<comment type="caution">
    <text evidence="10">The sequence shown here is derived from an EMBL/GenBank/DDBJ whole genome shotgun (WGS) entry which is preliminary data.</text>
</comment>
<dbReference type="InterPro" id="IPR013098">
    <property type="entry name" value="Ig_I-set"/>
</dbReference>
<feature type="non-terminal residue" evidence="10">
    <location>
        <position position="1"/>
    </location>
</feature>
<keyword evidence="7" id="KW-0325">Glycoprotein</keyword>
<keyword evidence="8" id="KW-0393">Immunoglobulin domain</keyword>
<evidence type="ECO:0000259" key="9">
    <source>
        <dbReference type="PROSITE" id="PS50835"/>
    </source>
</evidence>
<keyword evidence="11" id="KW-1185">Reference proteome</keyword>
<dbReference type="FunFam" id="2.60.40.10:FF:000005">
    <property type="entry name" value="Neuronal cell adhesion molecule"/>
    <property type="match status" value="1"/>
</dbReference>
<reference evidence="10 11" key="1">
    <citation type="submission" date="2024-05" db="EMBL/GenBank/DDBJ databases">
        <title>Genome sequencing and assembly of Indian major carp, Cirrhinus mrigala (Hamilton, 1822).</title>
        <authorList>
            <person name="Mohindra V."/>
            <person name="Chowdhury L.M."/>
            <person name="Lal K."/>
            <person name="Jena J.K."/>
        </authorList>
    </citation>
    <scope>NUCLEOTIDE SEQUENCE [LARGE SCALE GENOMIC DNA]</scope>
    <source>
        <strain evidence="10">CM1030</strain>
        <tissue evidence="10">Blood</tissue>
    </source>
</reference>
<dbReference type="EMBL" id="JAMKFB020000006">
    <property type="protein sequence ID" value="KAL0191510.1"/>
    <property type="molecule type" value="Genomic_DNA"/>
</dbReference>
<evidence type="ECO:0000256" key="1">
    <source>
        <dbReference type="ARBA" id="ARBA00004236"/>
    </source>
</evidence>
<sequence length="61" mass="6877">PVPKISWRRTSDVSFPNKVKLKNSNAILEIPSFQQEDTGTYECIAENSRGKNAARGRVSFH</sequence>
<dbReference type="InterPro" id="IPR050958">
    <property type="entry name" value="Cell_Adh-Cytoskel_Orgn"/>
</dbReference>
<keyword evidence="4" id="KW-0677">Repeat</keyword>
<evidence type="ECO:0000256" key="5">
    <source>
        <dbReference type="ARBA" id="ARBA00023136"/>
    </source>
</evidence>
<name>A0ABD0R122_CIRMR</name>
<evidence type="ECO:0000256" key="6">
    <source>
        <dbReference type="ARBA" id="ARBA00023157"/>
    </source>
</evidence>
<keyword evidence="5" id="KW-0472">Membrane</keyword>
<evidence type="ECO:0000256" key="2">
    <source>
        <dbReference type="ARBA" id="ARBA00022475"/>
    </source>
</evidence>
<evidence type="ECO:0000256" key="7">
    <source>
        <dbReference type="ARBA" id="ARBA00023180"/>
    </source>
</evidence>
<evidence type="ECO:0000256" key="4">
    <source>
        <dbReference type="ARBA" id="ARBA00022737"/>
    </source>
</evidence>
<keyword evidence="3" id="KW-0732">Signal</keyword>
<evidence type="ECO:0000256" key="8">
    <source>
        <dbReference type="ARBA" id="ARBA00023319"/>
    </source>
</evidence>
<dbReference type="SUPFAM" id="SSF48726">
    <property type="entry name" value="Immunoglobulin"/>
    <property type="match status" value="1"/>
</dbReference>
<keyword evidence="6" id="KW-1015">Disulfide bond</keyword>
<dbReference type="Proteomes" id="UP001529510">
    <property type="component" value="Unassembled WGS sequence"/>
</dbReference>
<dbReference type="InterPro" id="IPR013783">
    <property type="entry name" value="Ig-like_fold"/>
</dbReference>